<sequence length="101" mass="10985">MIADRSPEWPPFESGFLLNDLHPLLAERIRYPGIAVARYQFAEHTSGYGLGIPAVIGVHAILRGLSCSSAVCSEMSHVAILLARECGTRLRKTAKISPVLL</sequence>
<dbReference type="EMBL" id="KJ605395">
    <property type="protein sequence ID" value="AIU93583.1"/>
    <property type="molecule type" value="Genomic_DNA"/>
</dbReference>
<dbReference type="AlphaFoldDB" id="A0A097SPX7"/>
<geneLocation type="plasmid" evidence="1">
    <name>pNSL1</name>
</geneLocation>
<name>A0A097SPX7_9NOCA</name>
<proteinExistence type="predicted"/>
<protein>
    <submittedName>
        <fullName evidence="1">Uncharacterized protein</fullName>
    </submittedName>
</protein>
<reference evidence="1" key="1">
    <citation type="submission" date="2014-03" db="EMBL/GenBank/DDBJ databases">
        <authorList>
            <person name="Zhang G."/>
            <person name="Zhu L."/>
            <person name="Fang P."/>
        </authorList>
    </citation>
    <scope>NUCLEOTIDE SEQUENCE</scope>
    <source>
        <strain evidence="1">NS1</strain>
        <plasmid evidence="1">pNSL1</plasmid>
    </source>
</reference>
<keyword evidence="1" id="KW-0614">Plasmid</keyword>
<evidence type="ECO:0000313" key="1">
    <source>
        <dbReference type="EMBL" id="AIU93583.1"/>
    </source>
</evidence>
<gene>
    <name evidence="1" type="ORF">LRS1606.149</name>
</gene>
<organism evidence="1">
    <name type="scientific">Rhodococcus sp. NS1</name>
    <dbReference type="NCBI Taxonomy" id="402236"/>
    <lineage>
        <taxon>Bacteria</taxon>
        <taxon>Bacillati</taxon>
        <taxon>Actinomycetota</taxon>
        <taxon>Actinomycetes</taxon>
        <taxon>Mycobacteriales</taxon>
        <taxon>Nocardiaceae</taxon>
        <taxon>Rhodococcus</taxon>
    </lineage>
</organism>
<accession>A0A097SPX7</accession>